<feature type="transmembrane region" description="Helical" evidence="7">
    <location>
        <begin position="129"/>
        <end position="152"/>
    </location>
</feature>
<name>A0ABS6GRR8_9BACI</name>
<comment type="caution">
    <text evidence="8">The sequence shown here is derived from an EMBL/GenBank/DDBJ whole genome shotgun (WGS) entry which is preliminary data.</text>
</comment>
<protein>
    <submittedName>
        <fullName evidence="8">AEC family transporter</fullName>
    </submittedName>
</protein>
<evidence type="ECO:0000256" key="4">
    <source>
        <dbReference type="ARBA" id="ARBA00022692"/>
    </source>
</evidence>
<keyword evidence="9" id="KW-1185">Reference proteome</keyword>
<reference evidence="8 9" key="1">
    <citation type="journal article" date="2011" name="Int. J. Syst. Evol. Microbiol.">
        <title>Allobacillus halotolerans gen. nov., sp. nov. isolated from shrimp paste.</title>
        <authorList>
            <person name="Sheu S.Y."/>
            <person name="Arun A.B."/>
            <person name="Jiang S.R."/>
            <person name="Young C.C."/>
            <person name="Chen W.M."/>
        </authorList>
    </citation>
    <scope>NUCLEOTIDE SEQUENCE [LARGE SCALE GENOMIC DNA]</scope>
    <source>
        <strain evidence="8 9">LMG 24826</strain>
    </source>
</reference>
<accession>A0ABS6GRR8</accession>
<feature type="transmembrane region" description="Helical" evidence="7">
    <location>
        <begin position="69"/>
        <end position="93"/>
    </location>
</feature>
<feature type="transmembrane region" description="Helical" evidence="7">
    <location>
        <begin position="195"/>
        <end position="213"/>
    </location>
</feature>
<dbReference type="PANTHER" id="PTHR36838">
    <property type="entry name" value="AUXIN EFFLUX CARRIER FAMILY PROTEIN"/>
    <property type="match status" value="1"/>
</dbReference>
<keyword evidence="6 7" id="KW-0472">Membrane</keyword>
<evidence type="ECO:0000256" key="1">
    <source>
        <dbReference type="ARBA" id="ARBA00004141"/>
    </source>
</evidence>
<dbReference type="Proteomes" id="UP000812672">
    <property type="component" value="Unassembled WGS sequence"/>
</dbReference>
<dbReference type="RefSeq" id="WP_216687793.1">
    <property type="nucleotide sequence ID" value="NZ_CAUPKR010000015.1"/>
</dbReference>
<evidence type="ECO:0000256" key="5">
    <source>
        <dbReference type="ARBA" id="ARBA00022989"/>
    </source>
</evidence>
<feature type="transmembrane region" description="Helical" evidence="7">
    <location>
        <begin position="293"/>
        <end position="314"/>
    </location>
</feature>
<evidence type="ECO:0000313" key="8">
    <source>
        <dbReference type="EMBL" id="MBU6081812.1"/>
    </source>
</evidence>
<feature type="transmembrane region" description="Helical" evidence="7">
    <location>
        <begin position="36"/>
        <end position="57"/>
    </location>
</feature>
<evidence type="ECO:0000256" key="7">
    <source>
        <dbReference type="SAM" id="Phobius"/>
    </source>
</evidence>
<keyword evidence="5 7" id="KW-1133">Transmembrane helix</keyword>
<feature type="transmembrane region" description="Helical" evidence="7">
    <location>
        <begin position="102"/>
        <end position="123"/>
    </location>
</feature>
<gene>
    <name evidence="8" type="ORF">KQ486_12385</name>
</gene>
<keyword evidence="4 7" id="KW-0812">Transmembrane</keyword>
<dbReference type="Pfam" id="PF03547">
    <property type="entry name" value="Mem_trans"/>
    <property type="match status" value="2"/>
</dbReference>
<evidence type="ECO:0000256" key="3">
    <source>
        <dbReference type="ARBA" id="ARBA00022475"/>
    </source>
</evidence>
<proteinExistence type="predicted"/>
<evidence type="ECO:0000256" key="2">
    <source>
        <dbReference type="ARBA" id="ARBA00022448"/>
    </source>
</evidence>
<evidence type="ECO:0000256" key="6">
    <source>
        <dbReference type="ARBA" id="ARBA00023136"/>
    </source>
</evidence>
<sequence>MNLYLIFESIAMIFLMISIGALVSRTITFNSDTQGVFISLIVNVAMPCIILASIFTVEIDYRLINQMGIVFLSSIAIGLIGILIGFLSAHYLVKEKRNAKEFAIMSGLGNTAFIGIPVCAMIFGAEGALLAAVFDAGVDVIIWSLGAVMLQYNEKFSLRSFKPMINPPMIAIVLGLCMTLANLKPPELLIDLTVNLSNLAAPMAMFYIGILLMEMFRHRTKNEGIIPEKVWLPISIKLLILPIFVAICLSIFHINAVTSQVIVLQTMMPTLTLASILFARFSANVELGTKTTVISTIVSLGSIPLVVFIVKIILN</sequence>
<evidence type="ECO:0000313" key="9">
    <source>
        <dbReference type="Proteomes" id="UP000812672"/>
    </source>
</evidence>
<dbReference type="PANTHER" id="PTHR36838:SF3">
    <property type="entry name" value="TRANSPORTER AUXIN EFFLUX CARRIER EC FAMILY"/>
    <property type="match status" value="1"/>
</dbReference>
<feature type="transmembrane region" description="Helical" evidence="7">
    <location>
        <begin position="164"/>
        <end position="183"/>
    </location>
</feature>
<dbReference type="InterPro" id="IPR004776">
    <property type="entry name" value="Mem_transp_PIN-like"/>
</dbReference>
<keyword evidence="2" id="KW-0813">Transport</keyword>
<comment type="subcellular location">
    <subcellularLocation>
        <location evidence="1">Membrane</location>
        <topology evidence="1">Multi-pass membrane protein</topology>
    </subcellularLocation>
</comment>
<feature type="transmembrane region" description="Helical" evidence="7">
    <location>
        <begin position="6"/>
        <end position="24"/>
    </location>
</feature>
<organism evidence="8 9">
    <name type="scientific">Allobacillus halotolerans</name>
    <dbReference type="NCBI Taxonomy" id="570278"/>
    <lineage>
        <taxon>Bacteria</taxon>
        <taxon>Bacillati</taxon>
        <taxon>Bacillota</taxon>
        <taxon>Bacilli</taxon>
        <taxon>Bacillales</taxon>
        <taxon>Bacillaceae</taxon>
        <taxon>Allobacillus</taxon>
    </lineage>
</organism>
<feature type="transmembrane region" description="Helical" evidence="7">
    <location>
        <begin position="262"/>
        <end position="281"/>
    </location>
</feature>
<dbReference type="EMBL" id="JAHLZF010000023">
    <property type="protein sequence ID" value="MBU6081812.1"/>
    <property type="molecule type" value="Genomic_DNA"/>
</dbReference>
<feature type="transmembrane region" description="Helical" evidence="7">
    <location>
        <begin position="234"/>
        <end position="256"/>
    </location>
</feature>
<keyword evidence="3" id="KW-1003">Cell membrane</keyword>